<sequence length="128" mass="14283">MRNAVFFPRRRIGSSRRSHAWVNRDGQQAFPPALLLHPDLLLLAIRFRRDSLVSKHRSAFGRVSPTPTGLHYLQHPTPSGLDPSLPADQAASSPRKKGALPHYHPWQESWLAPNHKVHNPPTGGDPSS</sequence>
<gene>
    <name evidence="2" type="ORF">CCOS01_16515</name>
</gene>
<comment type="caution">
    <text evidence="2">The sequence shown here is derived from an EMBL/GenBank/DDBJ whole genome shotgun (WGS) entry which is preliminary data.</text>
</comment>
<name>A0AAI9YFB7_9PEZI</name>
<evidence type="ECO:0000313" key="3">
    <source>
        <dbReference type="Proteomes" id="UP001240678"/>
    </source>
</evidence>
<reference evidence="2 3" key="1">
    <citation type="submission" date="2016-10" db="EMBL/GenBank/DDBJ databases">
        <title>The genome sequence of Colletotrichum fioriniae PJ7.</title>
        <authorList>
            <person name="Baroncelli R."/>
        </authorList>
    </citation>
    <scope>NUCLEOTIDE SEQUENCE [LARGE SCALE GENOMIC DNA]</scope>
    <source>
        <strain evidence="2 3">IMI 309622</strain>
    </source>
</reference>
<dbReference type="AlphaFoldDB" id="A0AAI9YFB7"/>
<accession>A0AAI9YFB7</accession>
<organism evidence="2 3">
    <name type="scientific">Colletotrichum costaricense</name>
    <dbReference type="NCBI Taxonomy" id="1209916"/>
    <lineage>
        <taxon>Eukaryota</taxon>
        <taxon>Fungi</taxon>
        <taxon>Dikarya</taxon>
        <taxon>Ascomycota</taxon>
        <taxon>Pezizomycotina</taxon>
        <taxon>Sordariomycetes</taxon>
        <taxon>Hypocreomycetidae</taxon>
        <taxon>Glomerellales</taxon>
        <taxon>Glomerellaceae</taxon>
        <taxon>Colletotrichum</taxon>
        <taxon>Colletotrichum acutatum species complex</taxon>
    </lineage>
</organism>
<dbReference type="GeneID" id="85348198"/>
<keyword evidence="3" id="KW-1185">Reference proteome</keyword>
<protein>
    <submittedName>
        <fullName evidence="2">Uncharacterized protein</fullName>
    </submittedName>
</protein>
<evidence type="ECO:0000313" key="2">
    <source>
        <dbReference type="EMBL" id="KAK1506463.1"/>
    </source>
</evidence>
<feature type="region of interest" description="Disordered" evidence="1">
    <location>
        <begin position="58"/>
        <end position="128"/>
    </location>
</feature>
<dbReference type="EMBL" id="MOOE01000031">
    <property type="protein sequence ID" value="KAK1506463.1"/>
    <property type="molecule type" value="Genomic_DNA"/>
</dbReference>
<dbReference type="Proteomes" id="UP001240678">
    <property type="component" value="Unassembled WGS sequence"/>
</dbReference>
<evidence type="ECO:0000256" key="1">
    <source>
        <dbReference type="SAM" id="MobiDB-lite"/>
    </source>
</evidence>
<proteinExistence type="predicted"/>
<dbReference type="RefSeq" id="XP_060304787.1">
    <property type="nucleotide sequence ID" value="XM_060464651.1"/>
</dbReference>